<comment type="caution">
    <text evidence="1">The sequence shown here is derived from an EMBL/GenBank/DDBJ whole genome shotgun (WGS) entry which is preliminary data.</text>
</comment>
<gene>
    <name evidence="1" type="ORF">NM208_g4018</name>
</gene>
<protein>
    <submittedName>
        <fullName evidence="1">Uncharacterized protein</fullName>
    </submittedName>
</protein>
<sequence>MSSSRINYAIIDHSQKWAILRENRVYILWEKSKVIYILDLQADKTVQIAALYSSIGSMMLGWDYVSGGQLASLPEFRKQFGIRQADGSYLIPSYVLSAWQAIGPACDVVAAVLSAPLLEKWGRKPQIIVAMVLSAVGVLLQQIATEWKTHLAGRAVNGAAVGIMFTISPLWIGESCRPELRGFFLCFFNTSIVLGQFLIVLISYGASFIEGKWQWWTVVVSMYFFPATLLLLYPWFPESPYWLIRENKKEKARRSLERMYGKRKQQLIDHELNRLEEDVRINTEVQATIEGPHYTIFGIEVGQELECFRGTNLKRSITAMFASSGQQLIGATFAIGYTTYFFELIGIKQYFLASCMMYVVMLISTGAAFHMIEVVGRRTLIVPALFILSAILLAMGIAGCFNSTAALWSIVVLMYLWALVYQISLGACGFVLASEVATLRLRATTQALVTMMNGVWGLIMQFTIPYMINPDSGNLGGKTGFIFFGTGLLTAIGGYFLFPETKGISFAKMDELYQSGIKPRHFKKVAGVGTEDQAVEKL</sequence>
<accession>A0ACC1SLZ5</accession>
<evidence type="ECO:0000313" key="2">
    <source>
        <dbReference type="Proteomes" id="UP001148629"/>
    </source>
</evidence>
<organism evidence="1 2">
    <name type="scientific">Fusarium decemcellulare</name>
    <dbReference type="NCBI Taxonomy" id="57161"/>
    <lineage>
        <taxon>Eukaryota</taxon>
        <taxon>Fungi</taxon>
        <taxon>Dikarya</taxon>
        <taxon>Ascomycota</taxon>
        <taxon>Pezizomycotina</taxon>
        <taxon>Sordariomycetes</taxon>
        <taxon>Hypocreomycetidae</taxon>
        <taxon>Hypocreales</taxon>
        <taxon>Nectriaceae</taxon>
        <taxon>Fusarium</taxon>
        <taxon>Fusarium decemcellulare species complex</taxon>
    </lineage>
</organism>
<dbReference type="EMBL" id="JANRMS010000286">
    <property type="protein sequence ID" value="KAJ3542582.1"/>
    <property type="molecule type" value="Genomic_DNA"/>
</dbReference>
<name>A0ACC1SLZ5_9HYPO</name>
<evidence type="ECO:0000313" key="1">
    <source>
        <dbReference type="EMBL" id="KAJ3542582.1"/>
    </source>
</evidence>
<keyword evidence="2" id="KW-1185">Reference proteome</keyword>
<reference evidence="1" key="1">
    <citation type="submission" date="2022-08" db="EMBL/GenBank/DDBJ databases">
        <title>Genome Sequence of Fusarium decemcellulare.</title>
        <authorList>
            <person name="Buettner E."/>
        </authorList>
    </citation>
    <scope>NUCLEOTIDE SEQUENCE</scope>
    <source>
        <strain evidence="1">Babe19</strain>
    </source>
</reference>
<proteinExistence type="predicted"/>
<dbReference type="Proteomes" id="UP001148629">
    <property type="component" value="Unassembled WGS sequence"/>
</dbReference>